<proteinExistence type="predicted"/>
<organism evidence="1">
    <name type="scientific">viral metagenome</name>
    <dbReference type="NCBI Taxonomy" id="1070528"/>
    <lineage>
        <taxon>unclassified sequences</taxon>
        <taxon>metagenomes</taxon>
        <taxon>organismal metagenomes</taxon>
    </lineage>
</organism>
<dbReference type="InterPro" id="IPR011101">
    <property type="entry name" value="DUF5131"/>
</dbReference>
<dbReference type="AlphaFoldDB" id="A0A6H1ZB28"/>
<sequence>MTAIPYCDKSWNLTAGCSMVNAGCTHCWGCQMAARMAANALGGYENVVKDGKWTGQVNLRPCNLSKPLYWKKPHRIFVCSMSDIFHERIPKDYIDRIFSMMVATPRHSYLLFTKRYERAVNILANHALLSNIWIVFSVSNQEIADFARPYLNQIASWGWNTGVSYEPALGAVDWGGWEFIKWMVCGGESGSKRRPFDIAWMQDAYLWAQLRDIPFYAKQDSAFKPGQQGRISDFLWGIKEVVPLPKEQNA</sequence>
<protein>
    <recommendedName>
        <fullName evidence="2">DUF5131 family protein</fullName>
    </recommendedName>
</protein>
<evidence type="ECO:0008006" key="2">
    <source>
        <dbReference type="Google" id="ProtNLM"/>
    </source>
</evidence>
<evidence type="ECO:0000313" key="1">
    <source>
        <dbReference type="EMBL" id="QJA44577.1"/>
    </source>
</evidence>
<accession>A0A6H1ZB28</accession>
<gene>
    <name evidence="1" type="ORF">TM448A00111_0080</name>
</gene>
<name>A0A6H1ZB28_9ZZZZ</name>
<dbReference type="Pfam" id="PF07505">
    <property type="entry name" value="DUF5131"/>
    <property type="match status" value="1"/>
</dbReference>
<reference evidence="1" key="1">
    <citation type="submission" date="2020-03" db="EMBL/GenBank/DDBJ databases">
        <title>The deep terrestrial virosphere.</title>
        <authorList>
            <person name="Holmfeldt K."/>
            <person name="Nilsson E."/>
            <person name="Simone D."/>
            <person name="Lopez-Fernandez M."/>
            <person name="Wu X."/>
            <person name="de Brujin I."/>
            <person name="Lundin D."/>
            <person name="Andersson A."/>
            <person name="Bertilsson S."/>
            <person name="Dopson M."/>
        </authorList>
    </citation>
    <scope>NUCLEOTIDE SEQUENCE</scope>
    <source>
        <strain evidence="1">TM448A00111</strain>
    </source>
</reference>
<dbReference type="EMBL" id="MT143977">
    <property type="protein sequence ID" value="QJA44577.1"/>
    <property type="molecule type" value="Genomic_DNA"/>
</dbReference>